<evidence type="ECO:0000313" key="2">
    <source>
        <dbReference type="EMBL" id="CAA7398373.1"/>
    </source>
</evidence>
<feature type="compositionally biased region" description="Basic residues" evidence="1">
    <location>
        <begin position="94"/>
        <end position="105"/>
    </location>
</feature>
<dbReference type="Pfam" id="PF14009">
    <property type="entry name" value="PADRE"/>
    <property type="match status" value="1"/>
</dbReference>
<dbReference type="EMBL" id="LR746269">
    <property type="protein sequence ID" value="CAA7398373.1"/>
    <property type="molecule type" value="Genomic_DNA"/>
</dbReference>
<proteinExistence type="predicted"/>
<dbReference type="PANTHER" id="PTHR33052">
    <property type="entry name" value="DUF4228 DOMAIN PROTEIN-RELATED"/>
    <property type="match status" value="1"/>
</dbReference>
<dbReference type="InterPro" id="IPR025322">
    <property type="entry name" value="PADRE_dom"/>
</dbReference>
<protein>
    <submittedName>
        <fullName evidence="2">Uncharacterized protein</fullName>
    </submittedName>
</protein>
<organism evidence="2 3">
    <name type="scientific">Spirodela intermedia</name>
    <name type="common">Intermediate duckweed</name>
    <dbReference type="NCBI Taxonomy" id="51605"/>
    <lineage>
        <taxon>Eukaryota</taxon>
        <taxon>Viridiplantae</taxon>
        <taxon>Streptophyta</taxon>
        <taxon>Embryophyta</taxon>
        <taxon>Tracheophyta</taxon>
        <taxon>Spermatophyta</taxon>
        <taxon>Magnoliopsida</taxon>
        <taxon>Liliopsida</taxon>
        <taxon>Araceae</taxon>
        <taxon>Lemnoideae</taxon>
        <taxon>Spirodela</taxon>
    </lineage>
</organism>
<keyword evidence="3" id="KW-1185">Reference proteome</keyword>
<dbReference type="Proteomes" id="UP000663760">
    <property type="component" value="Chromosome 6"/>
</dbReference>
<reference evidence="2" key="1">
    <citation type="submission" date="2020-02" db="EMBL/GenBank/DDBJ databases">
        <authorList>
            <person name="Scholz U."/>
            <person name="Mascher M."/>
            <person name="Fiebig A."/>
        </authorList>
    </citation>
    <scope>NUCLEOTIDE SEQUENCE</scope>
</reference>
<feature type="region of interest" description="Disordered" evidence="1">
    <location>
        <begin position="81"/>
        <end position="148"/>
    </location>
</feature>
<evidence type="ECO:0000256" key="1">
    <source>
        <dbReference type="SAM" id="MobiDB-lite"/>
    </source>
</evidence>
<gene>
    <name evidence="2" type="ORF">SI8410_06009038</name>
</gene>
<name>A0A7I8KKR1_SPIIN</name>
<sequence length="172" mass="18548">MGNSLPRRATGGAATCRVILADCTVVAMEEGATVAELMLEHPQQFVVELRSFLAGNRAAPLPADQQLEVGKVYLMLPMKSGKAPVSSAGEARRILSKKRSGRRSHGTPAGAPPEEEKKAAAGPPELPFSELGDSPALTGRQHHSARFTRAWRPSLHTIEERAAGRKLPHWLF</sequence>
<dbReference type="OrthoDB" id="1921976at2759"/>
<dbReference type="AlphaFoldDB" id="A0A7I8KKR1"/>
<evidence type="ECO:0000313" key="3">
    <source>
        <dbReference type="Proteomes" id="UP000663760"/>
    </source>
</evidence>
<accession>A0A7I8KKR1</accession>